<evidence type="ECO:0000313" key="3">
    <source>
        <dbReference type="EMBL" id="CAD8066988.1"/>
    </source>
</evidence>
<dbReference type="AlphaFoldDB" id="A0A8S1LFU6"/>
<gene>
    <name evidence="3" type="ORF">PSON_ATCC_30995.1.T0220217</name>
</gene>
<feature type="chain" id="PRO_5035883142" evidence="2">
    <location>
        <begin position="19"/>
        <end position="435"/>
    </location>
</feature>
<evidence type="ECO:0000256" key="1">
    <source>
        <dbReference type="SAM" id="MobiDB-lite"/>
    </source>
</evidence>
<accession>A0A8S1LFU6</accession>
<dbReference type="Proteomes" id="UP000692954">
    <property type="component" value="Unassembled WGS sequence"/>
</dbReference>
<dbReference type="EMBL" id="CAJJDN010000022">
    <property type="protein sequence ID" value="CAD8066988.1"/>
    <property type="molecule type" value="Genomic_DNA"/>
</dbReference>
<feature type="signal peptide" evidence="2">
    <location>
        <begin position="1"/>
        <end position="18"/>
    </location>
</feature>
<feature type="compositionally biased region" description="Acidic residues" evidence="1">
    <location>
        <begin position="169"/>
        <end position="179"/>
    </location>
</feature>
<evidence type="ECO:0000256" key="2">
    <source>
        <dbReference type="SAM" id="SignalP"/>
    </source>
</evidence>
<reference evidence="3" key="1">
    <citation type="submission" date="2021-01" db="EMBL/GenBank/DDBJ databases">
        <authorList>
            <consortium name="Genoscope - CEA"/>
            <person name="William W."/>
        </authorList>
    </citation>
    <scope>NUCLEOTIDE SEQUENCE</scope>
</reference>
<sequence>MKVFAMMALLLVAAYSQSNEIDVVLKMLGDLKNETNKQLQQLASDWDASRYQKQDIVNDLMRSASTQRGECNRRDQEWANKERDIRITLSYINWLEKRIKENNERLQRLDINRCESNANFINDIKNSKKTLNLIAFLRRAIKNAKETDLPTLLQSAQFIQLKSFLADDGEEPELTNDDNEPPHVYDEPEPVETTDSQDQSVDQDEQESQSDTQSDTQSDESETQTEDVEQDFQVDSDEQPEAPVPEHPFEAEEKATNEQLAKEAAAFNKIIEKGQKAPAQQGSTKDYSQFTVAQQELLNFLDILEDQVRNTFGQKQDNQVTSAMGYSDFKGLIQKENETFKGHLIAEDVNLEKLQNQLITILQATAACKDRLKKIQNSIDLANEDLTAAETHFKSVTETLQEELNTFDDVYRIYSTQVGSQSSSYKRDVQAKITN</sequence>
<organism evidence="3 4">
    <name type="scientific">Paramecium sonneborni</name>
    <dbReference type="NCBI Taxonomy" id="65129"/>
    <lineage>
        <taxon>Eukaryota</taxon>
        <taxon>Sar</taxon>
        <taxon>Alveolata</taxon>
        <taxon>Ciliophora</taxon>
        <taxon>Intramacronucleata</taxon>
        <taxon>Oligohymenophorea</taxon>
        <taxon>Peniculida</taxon>
        <taxon>Parameciidae</taxon>
        <taxon>Paramecium</taxon>
    </lineage>
</organism>
<protein>
    <submittedName>
        <fullName evidence="3">Uncharacterized protein</fullName>
    </submittedName>
</protein>
<keyword evidence="2" id="KW-0732">Signal</keyword>
<evidence type="ECO:0000313" key="4">
    <source>
        <dbReference type="Proteomes" id="UP000692954"/>
    </source>
</evidence>
<name>A0A8S1LFU6_9CILI</name>
<feature type="region of interest" description="Disordered" evidence="1">
    <location>
        <begin position="169"/>
        <end position="245"/>
    </location>
</feature>
<comment type="caution">
    <text evidence="3">The sequence shown here is derived from an EMBL/GenBank/DDBJ whole genome shotgun (WGS) entry which is preliminary data.</text>
</comment>
<dbReference type="OrthoDB" id="305335at2759"/>
<feature type="compositionally biased region" description="Acidic residues" evidence="1">
    <location>
        <begin position="217"/>
        <end position="240"/>
    </location>
</feature>
<keyword evidence="4" id="KW-1185">Reference proteome</keyword>
<proteinExistence type="predicted"/>